<keyword evidence="2" id="KW-0732">Signal</keyword>
<evidence type="ECO:0000256" key="2">
    <source>
        <dbReference type="SAM" id="SignalP"/>
    </source>
</evidence>
<dbReference type="AlphaFoldDB" id="A0A135RSA6"/>
<evidence type="ECO:0000256" key="1">
    <source>
        <dbReference type="SAM" id="MobiDB-lite"/>
    </source>
</evidence>
<organism evidence="4 5">
    <name type="scientific">Colletotrichum simmondsii</name>
    <dbReference type="NCBI Taxonomy" id="703756"/>
    <lineage>
        <taxon>Eukaryota</taxon>
        <taxon>Fungi</taxon>
        <taxon>Dikarya</taxon>
        <taxon>Ascomycota</taxon>
        <taxon>Pezizomycotina</taxon>
        <taxon>Sordariomycetes</taxon>
        <taxon>Hypocreomycetidae</taxon>
        <taxon>Glomerellales</taxon>
        <taxon>Glomerellaceae</taxon>
        <taxon>Colletotrichum</taxon>
        <taxon>Colletotrichum acutatum species complex</taxon>
    </lineage>
</organism>
<reference evidence="4 5" key="1">
    <citation type="submission" date="2014-02" db="EMBL/GenBank/DDBJ databases">
        <title>The genome sequence of Colletotrichum simmondsii CBS122122.</title>
        <authorList>
            <person name="Baroncelli R."/>
            <person name="Thon M.R."/>
        </authorList>
    </citation>
    <scope>NUCLEOTIDE SEQUENCE [LARGE SCALE GENOMIC DNA]</scope>
    <source>
        <strain evidence="4 5">CBS122122</strain>
    </source>
</reference>
<dbReference type="EMBL" id="JFBX01000863">
    <property type="protein sequence ID" value="KXH26604.1"/>
    <property type="molecule type" value="Genomic_DNA"/>
</dbReference>
<protein>
    <recommendedName>
        <fullName evidence="3">DUF7908 domain-containing protein</fullName>
    </recommendedName>
</protein>
<feature type="region of interest" description="Disordered" evidence="1">
    <location>
        <begin position="101"/>
        <end position="123"/>
    </location>
</feature>
<evidence type="ECO:0000313" key="5">
    <source>
        <dbReference type="Proteomes" id="UP000070328"/>
    </source>
</evidence>
<sequence length="366" mass="39597">MKPRSILKLLFLPHLISASVPSFDDENDLPATWCFTYLSTYLEPTTIAASSTELETTPNSTSIANAPLSTETTIGPSTNPTLRISGTLGFSISTSLSATEKISPPATTPLTIPTSSRQLSSSGAAASDTSFTALTTSPFTSLTSNTLIPTPATNSGPSTSTSTQVAETVIFFVIPGPPTTVKRNLKKRMPGGFVNHNTNADRQSCNTATVFTLIAGQLLDGGVPVHYSPGESHRPFSAGETPPNNAITTTFDVYQGALRFSHPSLPSIQASFCQDATGQVHVTFTSRPPDCEPVSLLAYGDFNILGEHFRHFFKHLVVAHNQSVLQLIHHNSNLVNYHQLKFFAQQLKHVCGAFMYSWERVRRIRL</sequence>
<evidence type="ECO:0000259" key="3">
    <source>
        <dbReference type="Pfam" id="PF25485"/>
    </source>
</evidence>
<feature type="compositionally biased region" description="Polar residues" evidence="1">
    <location>
        <begin position="108"/>
        <end position="123"/>
    </location>
</feature>
<dbReference type="InterPro" id="IPR057230">
    <property type="entry name" value="DUF7908"/>
</dbReference>
<name>A0A135RSA6_9PEZI</name>
<feature type="domain" description="DUF7908" evidence="3">
    <location>
        <begin position="180"/>
        <end position="299"/>
    </location>
</feature>
<feature type="signal peptide" evidence="2">
    <location>
        <begin position="1"/>
        <end position="18"/>
    </location>
</feature>
<comment type="caution">
    <text evidence="4">The sequence shown here is derived from an EMBL/GenBank/DDBJ whole genome shotgun (WGS) entry which is preliminary data.</text>
</comment>
<dbReference type="OrthoDB" id="3563678at2759"/>
<keyword evidence="5" id="KW-1185">Reference proteome</keyword>
<dbReference type="Pfam" id="PF25485">
    <property type="entry name" value="DUF7908"/>
    <property type="match status" value="1"/>
</dbReference>
<proteinExistence type="predicted"/>
<dbReference type="Proteomes" id="UP000070328">
    <property type="component" value="Unassembled WGS sequence"/>
</dbReference>
<gene>
    <name evidence="4" type="ORF">CSIM01_02905</name>
</gene>
<feature type="chain" id="PRO_5007801179" description="DUF7908 domain-containing protein" evidence="2">
    <location>
        <begin position="19"/>
        <end position="366"/>
    </location>
</feature>
<accession>A0A135RSA6</accession>
<evidence type="ECO:0000313" key="4">
    <source>
        <dbReference type="EMBL" id="KXH26604.1"/>
    </source>
</evidence>
<feature type="region of interest" description="Disordered" evidence="1">
    <location>
        <begin position="53"/>
        <end position="80"/>
    </location>
</feature>